<gene>
    <name evidence="2" type="ORF">CTRI78_v005393</name>
</gene>
<comment type="caution">
    <text evidence="2">The sequence shown here is derived from an EMBL/GenBank/DDBJ whole genome shotgun (WGS) entry which is preliminary data.</text>
</comment>
<feature type="compositionally biased region" description="Low complexity" evidence="1">
    <location>
        <begin position="66"/>
        <end position="76"/>
    </location>
</feature>
<accession>A0A4R8RET7</accession>
<protein>
    <submittedName>
        <fullName evidence="2">Uncharacterized protein</fullName>
    </submittedName>
</protein>
<evidence type="ECO:0000313" key="3">
    <source>
        <dbReference type="Proteomes" id="UP000295703"/>
    </source>
</evidence>
<reference evidence="2 3" key="1">
    <citation type="submission" date="2018-12" db="EMBL/GenBank/DDBJ databases">
        <title>Genome sequence and assembly of Colletotrichum trifolii.</title>
        <authorList>
            <person name="Gan P."/>
            <person name="Shirasu K."/>
        </authorList>
    </citation>
    <scope>NUCLEOTIDE SEQUENCE [LARGE SCALE GENOMIC DNA]</scope>
    <source>
        <strain evidence="2 3">543-2</strain>
    </source>
</reference>
<keyword evidence="3" id="KW-1185">Reference proteome</keyword>
<feature type="compositionally biased region" description="Polar residues" evidence="1">
    <location>
        <begin position="51"/>
        <end position="65"/>
    </location>
</feature>
<organism evidence="2 3">
    <name type="scientific">Colletotrichum trifolii</name>
    <dbReference type="NCBI Taxonomy" id="5466"/>
    <lineage>
        <taxon>Eukaryota</taxon>
        <taxon>Fungi</taxon>
        <taxon>Dikarya</taxon>
        <taxon>Ascomycota</taxon>
        <taxon>Pezizomycotina</taxon>
        <taxon>Sordariomycetes</taxon>
        <taxon>Hypocreomycetidae</taxon>
        <taxon>Glomerellales</taxon>
        <taxon>Glomerellaceae</taxon>
        <taxon>Colletotrichum</taxon>
        <taxon>Colletotrichum orbiculare species complex</taxon>
    </lineage>
</organism>
<feature type="compositionally biased region" description="Polar residues" evidence="1">
    <location>
        <begin position="104"/>
        <end position="114"/>
    </location>
</feature>
<sequence length="224" mass="24123">MAPSTEASTPKLPATADLNNFFNKVSLANAKKTTLLSNMRAKHSLNRSAAVASSTPAQNGTFSALTNPTTTTTTSSQPPPRRTTTADDQDMRFADPKLGIGYAPSQSEEQTSAATRELGRRLLGGRRTDPKTAAAQKRRAQDDESEEEEGRSGLGRKKKRTRVDDDAEAEQHKHEAPDTAVEVPEVVAEDATVSQDGALPPDDAKRKKKKKNKKKKKAAEGGEV</sequence>
<dbReference type="EMBL" id="RYZW01000044">
    <property type="protein sequence ID" value="TDZ58450.1"/>
    <property type="molecule type" value="Genomic_DNA"/>
</dbReference>
<evidence type="ECO:0000256" key="1">
    <source>
        <dbReference type="SAM" id="MobiDB-lite"/>
    </source>
</evidence>
<proteinExistence type="predicted"/>
<dbReference type="Proteomes" id="UP000295703">
    <property type="component" value="Unassembled WGS sequence"/>
</dbReference>
<feature type="compositionally biased region" description="Low complexity" evidence="1">
    <location>
        <begin position="178"/>
        <end position="193"/>
    </location>
</feature>
<evidence type="ECO:0000313" key="2">
    <source>
        <dbReference type="EMBL" id="TDZ58450.1"/>
    </source>
</evidence>
<feature type="region of interest" description="Disordered" evidence="1">
    <location>
        <begin position="43"/>
        <end position="224"/>
    </location>
</feature>
<feature type="compositionally biased region" description="Basic residues" evidence="1">
    <location>
        <begin position="206"/>
        <end position="217"/>
    </location>
</feature>
<dbReference type="AlphaFoldDB" id="A0A4R8RET7"/>
<name>A0A4R8RET7_COLTR</name>